<dbReference type="PANTHER" id="PTHR30537:SF74">
    <property type="entry name" value="HTH-TYPE TRANSCRIPTIONAL REGULATOR TRPI"/>
    <property type="match status" value="1"/>
</dbReference>
<comment type="caution">
    <text evidence="6">The sequence shown here is derived from an EMBL/GenBank/DDBJ whole genome shotgun (WGS) entry which is preliminary data.</text>
</comment>
<evidence type="ECO:0000259" key="5">
    <source>
        <dbReference type="PROSITE" id="PS50931"/>
    </source>
</evidence>
<dbReference type="InterPro" id="IPR036390">
    <property type="entry name" value="WH_DNA-bd_sf"/>
</dbReference>
<dbReference type="RefSeq" id="WP_140929101.1">
    <property type="nucleotide sequence ID" value="NZ_VFSU01000031.1"/>
</dbReference>
<dbReference type="PANTHER" id="PTHR30537">
    <property type="entry name" value="HTH-TYPE TRANSCRIPTIONAL REGULATOR"/>
    <property type="match status" value="1"/>
</dbReference>
<keyword evidence="2" id="KW-0805">Transcription regulation</keyword>
<sequence>MKRSLLPLNALRVFDAAARSLSFTRAADELAVTPAAVGQQIRALEETLGVILFRRTARGLELTPEALRALPHLRQGFSAFEESVAALQEGQAAARLSIGCARGAIRHWLMPRLARWLEANPDAHVQVLALDGPVDFAQANLDLALSFGPAPDAEGVFGRKLADELLVTVAAPGNPARAPVQRSLGWRSMDGPAVALPDAGQALDWALAGLGEAQVPLTLAADALAAGLLEERGERVPTEDGYWICAPAPQWKGAKVKGLVEMLLG</sequence>
<evidence type="ECO:0000256" key="2">
    <source>
        <dbReference type="ARBA" id="ARBA00023015"/>
    </source>
</evidence>
<evidence type="ECO:0000256" key="4">
    <source>
        <dbReference type="ARBA" id="ARBA00023163"/>
    </source>
</evidence>
<keyword evidence="3" id="KW-0238">DNA-binding</keyword>
<dbReference type="InterPro" id="IPR005119">
    <property type="entry name" value="LysR_subst-bd"/>
</dbReference>
<evidence type="ECO:0000256" key="3">
    <source>
        <dbReference type="ARBA" id="ARBA00023125"/>
    </source>
</evidence>
<evidence type="ECO:0000313" key="7">
    <source>
        <dbReference type="Proteomes" id="UP000319897"/>
    </source>
</evidence>
<protein>
    <submittedName>
        <fullName evidence="6">LysR family transcriptional regulator</fullName>
    </submittedName>
</protein>
<dbReference type="InterPro" id="IPR058163">
    <property type="entry name" value="LysR-type_TF_proteobact-type"/>
</dbReference>
<dbReference type="Pfam" id="PF00126">
    <property type="entry name" value="HTH_1"/>
    <property type="match status" value="1"/>
</dbReference>
<dbReference type="GO" id="GO:0003677">
    <property type="term" value="F:DNA binding"/>
    <property type="evidence" value="ECO:0007669"/>
    <property type="project" value="UniProtKB-KW"/>
</dbReference>
<keyword evidence="7" id="KW-1185">Reference proteome</keyword>
<dbReference type="Gene3D" id="3.40.190.10">
    <property type="entry name" value="Periplasmic binding protein-like II"/>
    <property type="match status" value="1"/>
</dbReference>
<name>A0A501XFC5_9SPHN</name>
<evidence type="ECO:0000256" key="1">
    <source>
        <dbReference type="ARBA" id="ARBA00009437"/>
    </source>
</evidence>
<dbReference type="AlphaFoldDB" id="A0A501XFC5"/>
<dbReference type="GO" id="GO:0003700">
    <property type="term" value="F:DNA-binding transcription factor activity"/>
    <property type="evidence" value="ECO:0007669"/>
    <property type="project" value="InterPro"/>
</dbReference>
<dbReference type="Gene3D" id="1.10.10.10">
    <property type="entry name" value="Winged helix-like DNA-binding domain superfamily/Winged helix DNA-binding domain"/>
    <property type="match status" value="1"/>
</dbReference>
<dbReference type="PRINTS" id="PR00039">
    <property type="entry name" value="HTHLYSR"/>
</dbReference>
<dbReference type="OrthoDB" id="9793571at2"/>
<keyword evidence="4" id="KW-0804">Transcription</keyword>
<dbReference type="SUPFAM" id="SSF46785">
    <property type="entry name" value="Winged helix' DNA-binding domain"/>
    <property type="match status" value="1"/>
</dbReference>
<dbReference type="Pfam" id="PF03466">
    <property type="entry name" value="LysR_substrate"/>
    <property type="match status" value="1"/>
</dbReference>
<proteinExistence type="inferred from homology"/>
<dbReference type="FunFam" id="1.10.10.10:FF:000038">
    <property type="entry name" value="Glycine cleavage system transcriptional activator"/>
    <property type="match status" value="1"/>
</dbReference>
<dbReference type="SUPFAM" id="SSF53850">
    <property type="entry name" value="Periplasmic binding protein-like II"/>
    <property type="match status" value="1"/>
</dbReference>
<feature type="domain" description="HTH lysR-type" evidence="5">
    <location>
        <begin position="6"/>
        <end position="63"/>
    </location>
</feature>
<accession>A0A501XFC5</accession>
<organism evidence="6 7">
    <name type="scientific">Sandaracinobacter neustonicus</name>
    <dbReference type="NCBI Taxonomy" id="1715348"/>
    <lineage>
        <taxon>Bacteria</taxon>
        <taxon>Pseudomonadati</taxon>
        <taxon>Pseudomonadota</taxon>
        <taxon>Alphaproteobacteria</taxon>
        <taxon>Sphingomonadales</taxon>
        <taxon>Sphingosinicellaceae</taxon>
        <taxon>Sandaracinobacter</taxon>
    </lineage>
</organism>
<comment type="similarity">
    <text evidence="1">Belongs to the LysR transcriptional regulatory family.</text>
</comment>
<dbReference type="Proteomes" id="UP000319897">
    <property type="component" value="Unassembled WGS sequence"/>
</dbReference>
<evidence type="ECO:0000313" key="6">
    <source>
        <dbReference type="EMBL" id="TPE59230.1"/>
    </source>
</evidence>
<gene>
    <name evidence="6" type="ORF">FJQ54_14310</name>
</gene>
<reference evidence="6 7" key="1">
    <citation type="submission" date="2019-06" db="EMBL/GenBank/DDBJ databases">
        <authorList>
            <person name="Lee I."/>
            <person name="Jang G.I."/>
            <person name="Hwang C.Y."/>
        </authorList>
    </citation>
    <scope>NUCLEOTIDE SEQUENCE [LARGE SCALE GENOMIC DNA]</scope>
    <source>
        <strain evidence="6 7">PAMC 28131</strain>
    </source>
</reference>
<dbReference type="InterPro" id="IPR036388">
    <property type="entry name" value="WH-like_DNA-bd_sf"/>
</dbReference>
<dbReference type="EMBL" id="VFSU01000031">
    <property type="protein sequence ID" value="TPE59230.1"/>
    <property type="molecule type" value="Genomic_DNA"/>
</dbReference>
<dbReference type="PROSITE" id="PS50931">
    <property type="entry name" value="HTH_LYSR"/>
    <property type="match status" value="1"/>
</dbReference>
<dbReference type="InterPro" id="IPR000847">
    <property type="entry name" value="LysR_HTH_N"/>
</dbReference>